<evidence type="ECO:0000256" key="1">
    <source>
        <dbReference type="SAM" id="SignalP"/>
    </source>
</evidence>
<evidence type="ECO:0000313" key="3">
    <source>
        <dbReference type="Proteomes" id="UP001497382"/>
    </source>
</evidence>
<organism evidence="2 3">
    <name type="scientific">Larinioides sclopetarius</name>
    <dbReference type="NCBI Taxonomy" id="280406"/>
    <lineage>
        <taxon>Eukaryota</taxon>
        <taxon>Metazoa</taxon>
        <taxon>Ecdysozoa</taxon>
        <taxon>Arthropoda</taxon>
        <taxon>Chelicerata</taxon>
        <taxon>Arachnida</taxon>
        <taxon>Araneae</taxon>
        <taxon>Araneomorphae</taxon>
        <taxon>Entelegynae</taxon>
        <taxon>Araneoidea</taxon>
        <taxon>Araneidae</taxon>
        <taxon>Larinioides</taxon>
    </lineage>
</organism>
<gene>
    <name evidence="2" type="ORF">LARSCL_LOCUS20609</name>
</gene>
<sequence>MQFLTLFAVGVLIGSAYADAECFTRRSNECKKTALSEGAAEFELDICAYQKKLFRCLAEASTECGMKFQKSAEKVAETVENLCSKGTPLNREFNQHKKCLVKAVSETKCFRPIVESLIAEDKEESRKDACKQVNNVAECMAKDVARACSRLTETFFRYISRPVVDLHKGYCDELVFKNLKRSVHAEMPNFFELWSLAF</sequence>
<keyword evidence="3" id="KW-1185">Reference proteome</keyword>
<dbReference type="EMBL" id="CAXIEN010000447">
    <property type="protein sequence ID" value="CAL1297957.1"/>
    <property type="molecule type" value="Genomic_DNA"/>
</dbReference>
<keyword evidence="1" id="KW-0732">Signal</keyword>
<comment type="caution">
    <text evidence="2">The sequence shown here is derived from an EMBL/GenBank/DDBJ whole genome shotgun (WGS) entry which is preliminary data.</text>
</comment>
<accession>A0AAV2BPW5</accession>
<proteinExistence type="predicted"/>
<feature type="signal peptide" evidence="1">
    <location>
        <begin position="1"/>
        <end position="18"/>
    </location>
</feature>
<evidence type="ECO:0000313" key="2">
    <source>
        <dbReference type="EMBL" id="CAL1297957.1"/>
    </source>
</evidence>
<protein>
    <submittedName>
        <fullName evidence="2">Uncharacterized protein</fullName>
    </submittedName>
</protein>
<feature type="chain" id="PRO_5043987852" evidence="1">
    <location>
        <begin position="19"/>
        <end position="198"/>
    </location>
</feature>
<name>A0AAV2BPW5_9ARAC</name>
<dbReference type="AlphaFoldDB" id="A0AAV2BPW5"/>
<reference evidence="2 3" key="1">
    <citation type="submission" date="2024-04" db="EMBL/GenBank/DDBJ databases">
        <authorList>
            <person name="Rising A."/>
            <person name="Reimegard J."/>
            <person name="Sonavane S."/>
            <person name="Akerstrom W."/>
            <person name="Nylinder S."/>
            <person name="Hedman E."/>
            <person name="Kallberg Y."/>
        </authorList>
    </citation>
    <scope>NUCLEOTIDE SEQUENCE [LARGE SCALE GENOMIC DNA]</scope>
</reference>
<dbReference type="Proteomes" id="UP001497382">
    <property type="component" value="Unassembled WGS sequence"/>
</dbReference>